<organism evidence="2">
    <name type="scientific">Candidatus Kentrum eta</name>
    <dbReference type="NCBI Taxonomy" id="2126337"/>
    <lineage>
        <taxon>Bacteria</taxon>
        <taxon>Pseudomonadati</taxon>
        <taxon>Pseudomonadota</taxon>
        <taxon>Gammaproteobacteria</taxon>
        <taxon>Candidatus Kentrum</taxon>
    </lineage>
</organism>
<keyword evidence="1" id="KW-1133">Transmembrane helix</keyword>
<evidence type="ECO:0000313" key="2">
    <source>
        <dbReference type="EMBL" id="VFJ98630.1"/>
    </source>
</evidence>
<feature type="transmembrane region" description="Helical" evidence="1">
    <location>
        <begin position="20"/>
        <end position="37"/>
    </location>
</feature>
<dbReference type="AlphaFoldDB" id="A0A450V1D6"/>
<keyword evidence="1" id="KW-0472">Membrane</keyword>
<protein>
    <recommendedName>
        <fullName evidence="5">DUF2066 domain-containing protein</fullName>
    </recommendedName>
</protein>
<gene>
    <name evidence="2" type="ORF">BECKH772A_GA0070896_101432</name>
    <name evidence="3" type="ORF">BECKH772B_GA0070898_101432</name>
    <name evidence="4" type="ORF">BECKH772C_GA0070978_101372</name>
</gene>
<keyword evidence="1" id="KW-0812">Transmembrane</keyword>
<dbReference type="InterPro" id="IPR018642">
    <property type="entry name" value="DUF2066"/>
</dbReference>
<name>A0A450V1D6_9GAMM</name>
<evidence type="ECO:0000313" key="3">
    <source>
        <dbReference type="EMBL" id="VFJ98774.1"/>
    </source>
</evidence>
<dbReference type="Pfam" id="PF09839">
    <property type="entry name" value="DUF2066"/>
    <property type="match status" value="1"/>
</dbReference>
<proteinExistence type="predicted"/>
<feature type="transmembrane region" description="Helical" evidence="1">
    <location>
        <begin position="58"/>
        <end position="77"/>
    </location>
</feature>
<accession>A0A450V1D6</accession>
<evidence type="ECO:0000256" key="1">
    <source>
        <dbReference type="SAM" id="Phobius"/>
    </source>
</evidence>
<evidence type="ECO:0008006" key="5">
    <source>
        <dbReference type="Google" id="ProtNLM"/>
    </source>
</evidence>
<dbReference type="EMBL" id="CAADFJ010000137">
    <property type="protein sequence ID" value="VFK03601.1"/>
    <property type="molecule type" value="Genomic_DNA"/>
</dbReference>
<evidence type="ECO:0000313" key="4">
    <source>
        <dbReference type="EMBL" id="VFK03601.1"/>
    </source>
</evidence>
<dbReference type="EMBL" id="CAADFG010000143">
    <property type="protein sequence ID" value="VFJ98630.1"/>
    <property type="molecule type" value="Genomic_DNA"/>
</dbReference>
<dbReference type="EMBL" id="CAADFI010000143">
    <property type="protein sequence ID" value="VFJ98774.1"/>
    <property type="molecule type" value="Genomic_DNA"/>
</dbReference>
<sequence length="419" mass="46797">MLPWRVWLASFGAVKERPPVALLHYVYACVPCIRPLFASLNSKNKLKRDTTGATSERAAFGAMFFIGLLFAIIAGVAHSVEVREPYEAKVPVLDKSKQQRKEALQTALRQVIRKITGQRKPEDLPAVNEALKHPGRYMQQFLYQTKVPSESDASSTHKLVFSVQFDPGAIGTLLRSANLPIWERIRPLMLIWIVLERDRKTLLLGKNNYSQISGTLYEDASERGVSIVLPLLDLEDRSRIGPIDISGGDVWNGVLDRILAASKRYATDTVLVGRVSGTPDDRWEAYWKFFGKEAIPSDWVTHANGPEETLREGIHEAIDTLVSRYADSERITLTKTAFAPVQLTVSGIASIADYARALRYLENLQAETKVYVTRAEGNRLSFRLLTPIGEAALIRMVEDGTTLARTIDADGAFTFRLLP</sequence>
<reference evidence="2" key="1">
    <citation type="submission" date="2019-02" db="EMBL/GenBank/DDBJ databases">
        <authorList>
            <person name="Gruber-Vodicka R. H."/>
            <person name="Seah K. B. B."/>
        </authorList>
    </citation>
    <scope>NUCLEOTIDE SEQUENCE</scope>
    <source>
        <strain evidence="4">BECK_SA2B12</strain>
        <strain evidence="2">BECK_SA2B15</strain>
        <strain evidence="3">BECK_SA2B20</strain>
    </source>
</reference>